<evidence type="ECO:0000256" key="3">
    <source>
        <dbReference type="ARBA" id="ARBA00022692"/>
    </source>
</evidence>
<gene>
    <name evidence="6" type="ORF">UFOPK2143_01610</name>
</gene>
<sequence>MVAVIIIVVVVALLALLLVGSYNGIVRMRNQVDNGWSQIDVQIKRRADLIPNLVETVKGYAAHESGTFEAVVAARNASVAASSPSEAAAAEAPMVAALGKIFALAEAYPDLKADANFRQLQSEITATEDRIAYARQFYNDSVTRYHNKIDTFPGVAVSKIGSFPHRELFEADEADRAVPKVEF</sequence>
<organism evidence="6">
    <name type="scientific">freshwater metagenome</name>
    <dbReference type="NCBI Taxonomy" id="449393"/>
    <lineage>
        <taxon>unclassified sequences</taxon>
        <taxon>metagenomes</taxon>
        <taxon>ecological metagenomes</taxon>
    </lineage>
</organism>
<evidence type="ECO:0000256" key="2">
    <source>
        <dbReference type="ARBA" id="ARBA00008854"/>
    </source>
</evidence>
<proteinExistence type="inferred from homology"/>
<dbReference type="PANTHER" id="PTHR34478">
    <property type="entry name" value="PROTEIN LEMA"/>
    <property type="match status" value="1"/>
</dbReference>
<comment type="subcellular location">
    <subcellularLocation>
        <location evidence="1">Membrane</location>
        <topology evidence="1">Single-pass membrane protein</topology>
    </subcellularLocation>
</comment>
<accession>A0A6J6L516</accession>
<evidence type="ECO:0000313" key="6">
    <source>
        <dbReference type="EMBL" id="CAB4657117.1"/>
    </source>
</evidence>
<keyword evidence="4" id="KW-1133">Transmembrane helix</keyword>
<dbReference type="Gene3D" id="1.20.1440.20">
    <property type="entry name" value="LemA-like domain"/>
    <property type="match status" value="1"/>
</dbReference>
<reference evidence="6" key="1">
    <citation type="submission" date="2020-05" db="EMBL/GenBank/DDBJ databases">
        <authorList>
            <person name="Chiriac C."/>
            <person name="Salcher M."/>
            <person name="Ghai R."/>
            <person name="Kavagutti S V."/>
        </authorList>
    </citation>
    <scope>NUCLEOTIDE SEQUENCE</scope>
</reference>
<dbReference type="GO" id="GO:0016020">
    <property type="term" value="C:membrane"/>
    <property type="evidence" value="ECO:0007669"/>
    <property type="project" value="UniProtKB-SubCell"/>
</dbReference>
<dbReference type="PANTHER" id="PTHR34478:SF2">
    <property type="entry name" value="MEMBRANE PROTEIN"/>
    <property type="match status" value="1"/>
</dbReference>
<dbReference type="InterPro" id="IPR007156">
    <property type="entry name" value="MamQ_LemA"/>
</dbReference>
<dbReference type="AlphaFoldDB" id="A0A6J6L516"/>
<dbReference type="InterPro" id="IPR023353">
    <property type="entry name" value="LemA-like_dom_sf"/>
</dbReference>
<dbReference type="EMBL" id="CAEZVV010000150">
    <property type="protein sequence ID" value="CAB4657117.1"/>
    <property type="molecule type" value="Genomic_DNA"/>
</dbReference>
<protein>
    <submittedName>
        <fullName evidence="6">Unannotated protein</fullName>
    </submittedName>
</protein>
<keyword evidence="3" id="KW-0812">Transmembrane</keyword>
<evidence type="ECO:0000256" key="4">
    <source>
        <dbReference type="ARBA" id="ARBA00022989"/>
    </source>
</evidence>
<evidence type="ECO:0000256" key="1">
    <source>
        <dbReference type="ARBA" id="ARBA00004167"/>
    </source>
</evidence>
<comment type="similarity">
    <text evidence="2">Belongs to the LemA family.</text>
</comment>
<dbReference type="Pfam" id="PF04011">
    <property type="entry name" value="LemA"/>
    <property type="match status" value="1"/>
</dbReference>
<dbReference type="SUPFAM" id="SSF140478">
    <property type="entry name" value="LemA-like"/>
    <property type="match status" value="1"/>
</dbReference>
<keyword evidence="5" id="KW-0472">Membrane</keyword>
<name>A0A6J6L516_9ZZZZ</name>
<evidence type="ECO:0000256" key="5">
    <source>
        <dbReference type="ARBA" id="ARBA00023136"/>
    </source>
</evidence>